<dbReference type="AlphaFoldDB" id="A0A9K3EEV6"/>
<dbReference type="Proteomes" id="UP000215914">
    <property type="component" value="Unassembled WGS sequence"/>
</dbReference>
<dbReference type="PANTHER" id="PTHR31286">
    <property type="entry name" value="GLYCINE-RICH CELL WALL STRUCTURAL PROTEIN 1.8-LIKE"/>
    <property type="match status" value="1"/>
</dbReference>
<dbReference type="Pfam" id="PF14111">
    <property type="entry name" value="DUF4283"/>
    <property type="match status" value="1"/>
</dbReference>
<evidence type="ECO:0000313" key="4">
    <source>
        <dbReference type="Proteomes" id="UP000215914"/>
    </source>
</evidence>
<feature type="region of interest" description="Disordered" evidence="1">
    <location>
        <begin position="415"/>
        <end position="523"/>
    </location>
</feature>
<dbReference type="PANTHER" id="PTHR31286:SF99">
    <property type="entry name" value="DUF4283 DOMAIN-CONTAINING PROTEIN"/>
    <property type="match status" value="1"/>
</dbReference>
<sequence length="523" mass="58931">MNSEPPDINKILGKPSLNADVYGKPQYMENNPELGLGDLGFRSFSEKMHGDIFISSKIDKQPNPKESRNNLSSFWSSLDAKSINIDGNPVMPRRGLVQNEPRMINIIDELEKVSVPVHEPSSSEDRNNKTGAVKMTYADRVKNVSIVKKEVNFRKMDSGETKPDADVVIPREVIRKVQEKFVNVLYGYFLGNRLPFPVVEYYAKNVWAKFGFAKLMMNADGFFFFKFDSKEGMTKVLEGGPWLIRKMPLFLNVWSPSVSLKKEGIKSVPVWVKLHNVPIAIYSDDGLSLLASKIGEPKRLDGYTADMCAENWGRSSFARALVEINADHELKERIVVAIPKLDEEGYINEVINVEYEWKPQRCSICCMFGHNDQTCGKNENRKNDTKKAKQVVVDDDGFTVDKRKVARVGVVPKKQKQKFIYRPKPNRLDPSTSGAKDANGNMKRTDNVKTRNAFEALSDMDDQELKDDNVVNKNGTKNTGQQAEKDDEVEETIQTETANFMKNDSHKQVSEGASTPGQSGLNG</sequence>
<accession>A0A9K3EEV6</accession>
<feature type="compositionally biased region" description="Basic residues" evidence="1">
    <location>
        <begin position="415"/>
        <end position="425"/>
    </location>
</feature>
<evidence type="ECO:0000313" key="3">
    <source>
        <dbReference type="EMBL" id="KAF5771854.1"/>
    </source>
</evidence>
<dbReference type="EMBL" id="MNCJ02000328">
    <property type="protein sequence ID" value="KAF5771854.1"/>
    <property type="molecule type" value="Genomic_DNA"/>
</dbReference>
<evidence type="ECO:0000256" key="1">
    <source>
        <dbReference type="SAM" id="MobiDB-lite"/>
    </source>
</evidence>
<name>A0A9K3EEV6_HELAN</name>
<feature type="compositionally biased region" description="Polar residues" evidence="1">
    <location>
        <begin position="471"/>
        <end position="482"/>
    </location>
</feature>
<dbReference type="Gramene" id="mRNA:HanXRQr2_Chr13g0569741">
    <property type="protein sequence ID" value="CDS:HanXRQr2_Chr13g0569741.1"/>
    <property type="gene ID" value="HanXRQr2_Chr13g0569741"/>
</dbReference>
<reference evidence="3" key="2">
    <citation type="submission" date="2020-06" db="EMBL/GenBank/DDBJ databases">
        <title>Helianthus annuus Genome sequencing and assembly Release 2.</title>
        <authorList>
            <person name="Gouzy J."/>
            <person name="Langlade N."/>
            <person name="Munos S."/>
        </authorList>
    </citation>
    <scope>NUCLEOTIDE SEQUENCE</scope>
    <source>
        <tissue evidence="3">Leaves</tissue>
    </source>
</reference>
<evidence type="ECO:0000259" key="2">
    <source>
        <dbReference type="Pfam" id="PF14111"/>
    </source>
</evidence>
<dbReference type="InterPro" id="IPR025558">
    <property type="entry name" value="DUF4283"/>
</dbReference>
<protein>
    <recommendedName>
        <fullName evidence="2">DUF4283 domain-containing protein</fullName>
    </recommendedName>
</protein>
<feature type="compositionally biased region" description="Polar residues" evidence="1">
    <location>
        <begin position="511"/>
        <end position="523"/>
    </location>
</feature>
<reference evidence="3" key="1">
    <citation type="journal article" date="2017" name="Nature">
        <title>The sunflower genome provides insights into oil metabolism, flowering and Asterid evolution.</title>
        <authorList>
            <person name="Badouin H."/>
            <person name="Gouzy J."/>
            <person name="Grassa C.J."/>
            <person name="Murat F."/>
            <person name="Staton S.E."/>
            <person name="Cottret L."/>
            <person name="Lelandais-Briere C."/>
            <person name="Owens G.L."/>
            <person name="Carrere S."/>
            <person name="Mayjonade B."/>
            <person name="Legrand L."/>
            <person name="Gill N."/>
            <person name="Kane N.C."/>
            <person name="Bowers J.E."/>
            <person name="Hubner S."/>
            <person name="Bellec A."/>
            <person name="Berard A."/>
            <person name="Berges H."/>
            <person name="Blanchet N."/>
            <person name="Boniface M.C."/>
            <person name="Brunel D."/>
            <person name="Catrice O."/>
            <person name="Chaidir N."/>
            <person name="Claudel C."/>
            <person name="Donnadieu C."/>
            <person name="Faraut T."/>
            <person name="Fievet G."/>
            <person name="Helmstetter N."/>
            <person name="King M."/>
            <person name="Knapp S.J."/>
            <person name="Lai Z."/>
            <person name="Le Paslier M.C."/>
            <person name="Lippi Y."/>
            <person name="Lorenzon L."/>
            <person name="Mandel J.R."/>
            <person name="Marage G."/>
            <person name="Marchand G."/>
            <person name="Marquand E."/>
            <person name="Bret-Mestries E."/>
            <person name="Morien E."/>
            <person name="Nambeesan S."/>
            <person name="Nguyen T."/>
            <person name="Pegot-Espagnet P."/>
            <person name="Pouilly N."/>
            <person name="Raftis F."/>
            <person name="Sallet E."/>
            <person name="Schiex T."/>
            <person name="Thomas J."/>
            <person name="Vandecasteele C."/>
            <person name="Vares D."/>
            <person name="Vear F."/>
            <person name="Vautrin S."/>
            <person name="Crespi M."/>
            <person name="Mangin B."/>
            <person name="Burke J.M."/>
            <person name="Salse J."/>
            <person name="Munos S."/>
            <person name="Vincourt P."/>
            <person name="Rieseberg L.H."/>
            <person name="Langlade N.B."/>
        </authorList>
    </citation>
    <scope>NUCLEOTIDE SEQUENCE</scope>
    <source>
        <tissue evidence="3">Leaves</tissue>
    </source>
</reference>
<keyword evidence="4" id="KW-1185">Reference proteome</keyword>
<gene>
    <name evidence="3" type="ORF">HanXRQr2_Chr13g0569741</name>
</gene>
<feature type="domain" description="DUF4283" evidence="2">
    <location>
        <begin position="178"/>
        <end position="260"/>
    </location>
</feature>
<organism evidence="3 4">
    <name type="scientific">Helianthus annuus</name>
    <name type="common">Common sunflower</name>
    <dbReference type="NCBI Taxonomy" id="4232"/>
    <lineage>
        <taxon>Eukaryota</taxon>
        <taxon>Viridiplantae</taxon>
        <taxon>Streptophyta</taxon>
        <taxon>Embryophyta</taxon>
        <taxon>Tracheophyta</taxon>
        <taxon>Spermatophyta</taxon>
        <taxon>Magnoliopsida</taxon>
        <taxon>eudicotyledons</taxon>
        <taxon>Gunneridae</taxon>
        <taxon>Pentapetalae</taxon>
        <taxon>asterids</taxon>
        <taxon>campanulids</taxon>
        <taxon>Asterales</taxon>
        <taxon>Asteraceae</taxon>
        <taxon>Asteroideae</taxon>
        <taxon>Heliantheae alliance</taxon>
        <taxon>Heliantheae</taxon>
        <taxon>Helianthus</taxon>
    </lineage>
</organism>
<proteinExistence type="predicted"/>
<dbReference type="InterPro" id="IPR040256">
    <property type="entry name" value="At4g02000-like"/>
</dbReference>
<comment type="caution">
    <text evidence="3">The sequence shown here is derived from an EMBL/GenBank/DDBJ whole genome shotgun (WGS) entry which is preliminary data.</text>
</comment>